<organism evidence="8 9">
    <name type="scientific">Sciurus carolinensis</name>
    <name type="common">Eastern gray squirrel</name>
    <dbReference type="NCBI Taxonomy" id="30640"/>
    <lineage>
        <taxon>Eukaryota</taxon>
        <taxon>Metazoa</taxon>
        <taxon>Chordata</taxon>
        <taxon>Craniata</taxon>
        <taxon>Vertebrata</taxon>
        <taxon>Euteleostomi</taxon>
        <taxon>Mammalia</taxon>
        <taxon>Eutheria</taxon>
        <taxon>Euarchontoglires</taxon>
        <taxon>Glires</taxon>
        <taxon>Rodentia</taxon>
        <taxon>Sciuromorpha</taxon>
        <taxon>Sciuridae</taxon>
        <taxon>Sciurinae</taxon>
        <taxon>Sciurini</taxon>
        <taxon>Sciurus</taxon>
    </lineage>
</organism>
<keyword evidence="5" id="KW-0539">Nucleus</keyword>
<protein>
    <submittedName>
        <fullName evidence="8">NTF2-related export protein 1</fullName>
    </submittedName>
</protein>
<dbReference type="PROSITE" id="PS50177">
    <property type="entry name" value="NTF2_DOMAIN"/>
    <property type="match status" value="1"/>
</dbReference>
<dbReference type="GO" id="GO:0006913">
    <property type="term" value="P:nucleocytoplasmic transport"/>
    <property type="evidence" value="ECO:0007669"/>
    <property type="project" value="InterPro"/>
</dbReference>
<dbReference type="CDD" id="cd00780">
    <property type="entry name" value="NTF2"/>
    <property type="match status" value="1"/>
</dbReference>
<evidence type="ECO:0000256" key="3">
    <source>
        <dbReference type="ARBA" id="ARBA00022816"/>
    </source>
</evidence>
<dbReference type="Proteomes" id="UP001166674">
    <property type="component" value="Unassembled WGS sequence"/>
</dbReference>
<dbReference type="InterPro" id="IPR002075">
    <property type="entry name" value="NTF2_dom"/>
</dbReference>
<feature type="compositionally biased region" description="Basic residues" evidence="6">
    <location>
        <begin position="140"/>
        <end position="153"/>
    </location>
</feature>
<comment type="caution">
    <text evidence="8">The sequence shown here is derived from an EMBL/GenBank/DDBJ whole genome shotgun (WGS) entry which is preliminary data.</text>
</comment>
<keyword evidence="4" id="KW-0653">Protein transport</keyword>
<evidence type="ECO:0000256" key="1">
    <source>
        <dbReference type="ARBA" id="ARBA00004123"/>
    </source>
</evidence>
<keyword evidence="9" id="KW-1185">Reference proteome</keyword>
<feature type="region of interest" description="Disordered" evidence="6">
    <location>
        <begin position="138"/>
        <end position="187"/>
    </location>
</feature>
<dbReference type="EMBL" id="JAATJV010421892">
    <property type="protein sequence ID" value="MBZ3888269.1"/>
    <property type="molecule type" value="Genomic_DNA"/>
</dbReference>
<dbReference type="FunFam" id="3.10.450.50:FF:000006">
    <property type="entry name" value="NTF2-related export protein 2 isoform 1"/>
    <property type="match status" value="1"/>
</dbReference>
<dbReference type="Gene3D" id="3.10.450.50">
    <property type="match status" value="1"/>
</dbReference>
<sequence>MKTQAWIFRCLLGKYHPGSSRSFQPHLGGASFPARHPTGRSIANNWEVRVGGAQTLASAQSAAGRAREAAESAEAFPASESPANREEPAGGRGGKKNDSFCAPAGGERRRNAVSRPAHPVTFRGWSLRGARPALGAPVHKSLRTWTSRRRQLKGKWEPKAGVEESGAPGSLKSERTPWQRPPSTDPEMASVDFKTYVDQACRAAEEFVNVYYTTMDKRRRLLSRLYMGTATLVWNGNAVSGQESLSEFFEMLPSSEFQINVVDCQPVHDEATPSQTTVLVVICGTVKFEGNKQRDFNQNFILTAQASPSNTVWKIASDCFRFQDWAS</sequence>
<dbReference type="PANTHER" id="PTHR12612">
    <property type="entry name" value="NUCLEAR TRANSPORT FACTOR 2"/>
    <property type="match status" value="1"/>
</dbReference>
<accession>A0AA41T939</accession>
<dbReference type="GO" id="GO:0051028">
    <property type="term" value="P:mRNA transport"/>
    <property type="evidence" value="ECO:0007669"/>
    <property type="project" value="UniProtKB-KW"/>
</dbReference>
<evidence type="ECO:0000313" key="8">
    <source>
        <dbReference type="EMBL" id="MBZ3888269.1"/>
    </source>
</evidence>
<feature type="domain" description="NTF2" evidence="7">
    <location>
        <begin position="203"/>
        <end position="322"/>
    </location>
</feature>
<dbReference type="AlphaFoldDB" id="A0AA41T939"/>
<dbReference type="SUPFAM" id="SSF54427">
    <property type="entry name" value="NTF2-like"/>
    <property type="match status" value="1"/>
</dbReference>
<feature type="region of interest" description="Disordered" evidence="6">
    <location>
        <begin position="59"/>
        <end position="115"/>
    </location>
</feature>
<keyword evidence="2" id="KW-0813">Transport</keyword>
<dbReference type="GO" id="GO:0005634">
    <property type="term" value="C:nucleus"/>
    <property type="evidence" value="ECO:0007669"/>
    <property type="project" value="UniProtKB-SubCell"/>
</dbReference>
<dbReference type="GO" id="GO:0015031">
    <property type="term" value="P:protein transport"/>
    <property type="evidence" value="ECO:0007669"/>
    <property type="project" value="UniProtKB-KW"/>
</dbReference>
<keyword evidence="3" id="KW-0509">mRNA transport</keyword>
<comment type="subcellular location">
    <subcellularLocation>
        <location evidence="1">Nucleus</location>
    </subcellularLocation>
</comment>
<evidence type="ECO:0000259" key="7">
    <source>
        <dbReference type="PROSITE" id="PS50177"/>
    </source>
</evidence>
<evidence type="ECO:0000256" key="6">
    <source>
        <dbReference type="SAM" id="MobiDB-lite"/>
    </source>
</evidence>
<evidence type="ECO:0000256" key="4">
    <source>
        <dbReference type="ARBA" id="ARBA00022927"/>
    </source>
</evidence>
<name>A0AA41T939_SCICA</name>
<dbReference type="InterPro" id="IPR032710">
    <property type="entry name" value="NTF2-like_dom_sf"/>
</dbReference>
<dbReference type="InterPro" id="IPR045875">
    <property type="entry name" value="NTF2"/>
</dbReference>
<evidence type="ECO:0000313" key="9">
    <source>
        <dbReference type="Proteomes" id="UP001166674"/>
    </source>
</evidence>
<gene>
    <name evidence="8" type="ORF">SUZIE_197110</name>
</gene>
<reference evidence="8" key="1">
    <citation type="submission" date="2020-03" db="EMBL/GenBank/DDBJ databases">
        <title>Studies in the Genomics of Life Span.</title>
        <authorList>
            <person name="Glass D."/>
        </authorList>
    </citation>
    <scope>NUCLEOTIDE SEQUENCE</scope>
    <source>
        <strain evidence="8">SUZIE</strain>
        <tissue evidence="8">Muscle</tissue>
    </source>
</reference>
<dbReference type="InterPro" id="IPR018222">
    <property type="entry name" value="Nuclear_transport_factor_2_euk"/>
</dbReference>
<evidence type="ECO:0000256" key="2">
    <source>
        <dbReference type="ARBA" id="ARBA00022448"/>
    </source>
</evidence>
<evidence type="ECO:0000256" key="5">
    <source>
        <dbReference type="ARBA" id="ARBA00023242"/>
    </source>
</evidence>
<proteinExistence type="predicted"/>
<feature type="compositionally biased region" description="Low complexity" evidence="6">
    <location>
        <begin position="72"/>
        <end position="82"/>
    </location>
</feature>
<dbReference type="Pfam" id="PF02136">
    <property type="entry name" value="NTF2"/>
    <property type="match status" value="1"/>
</dbReference>